<evidence type="ECO:0000256" key="1">
    <source>
        <dbReference type="ARBA" id="ARBA00001974"/>
    </source>
</evidence>
<dbReference type="InterPro" id="IPR036250">
    <property type="entry name" value="AcylCo_DH-like_C"/>
</dbReference>
<gene>
    <name evidence="10" type="ORF">GTOL_12685</name>
</gene>
<dbReference type="Proteomes" id="UP000742786">
    <property type="component" value="Unassembled WGS sequence"/>
</dbReference>
<feature type="domain" description="Acyl-CoA dehydrogenase/oxidase C-terminal" evidence="7">
    <location>
        <begin position="232"/>
        <end position="368"/>
    </location>
</feature>
<dbReference type="Pfam" id="PF00441">
    <property type="entry name" value="Acyl-CoA_dh_1"/>
    <property type="match status" value="1"/>
</dbReference>
<dbReference type="SUPFAM" id="SSF56645">
    <property type="entry name" value="Acyl-CoA dehydrogenase NM domain-like"/>
    <property type="match status" value="1"/>
</dbReference>
<dbReference type="CDD" id="cd00567">
    <property type="entry name" value="ACAD"/>
    <property type="match status" value="1"/>
</dbReference>
<comment type="cofactor">
    <cofactor evidence="1 6">
        <name>FAD</name>
        <dbReference type="ChEBI" id="CHEBI:57692"/>
    </cofactor>
</comment>
<organism evidence="10 11">
    <name type="scientific">Georgfuchsia toluolica</name>
    <dbReference type="NCBI Taxonomy" id="424218"/>
    <lineage>
        <taxon>Bacteria</taxon>
        <taxon>Pseudomonadati</taxon>
        <taxon>Pseudomonadota</taxon>
        <taxon>Betaproteobacteria</taxon>
        <taxon>Nitrosomonadales</taxon>
        <taxon>Sterolibacteriaceae</taxon>
        <taxon>Georgfuchsia</taxon>
    </lineage>
</organism>
<dbReference type="InterPro" id="IPR013786">
    <property type="entry name" value="AcylCoA_DH/ox_N"/>
</dbReference>
<dbReference type="Pfam" id="PF02771">
    <property type="entry name" value="Acyl-CoA_dh_N"/>
    <property type="match status" value="1"/>
</dbReference>
<dbReference type="InterPro" id="IPR037069">
    <property type="entry name" value="AcylCoA_DH/ox_N_sf"/>
</dbReference>
<dbReference type="GO" id="GO:0050660">
    <property type="term" value="F:flavin adenine dinucleotide binding"/>
    <property type="evidence" value="ECO:0007669"/>
    <property type="project" value="InterPro"/>
</dbReference>
<evidence type="ECO:0000256" key="4">
    <source>
        <dbReference type="ARBA" id="ARBA00022827"/>
    </source>
</evidence>
<comment type="caution">
    <text evidence="10">The sequence shown here is derived from an EMBL/GenBank/DDBJ whole genome shotgun (WGS) entry which is preliminary data.</text>
</comment>
<evidence type="ECO:0000256" key="5">
    <source>
        <dbReference type="ARBA" id="ARBA00023002"/>
    </source>
</evidence>
<keyword evidence="11" id="KW-1185">Reference proteome</keyword>
<keyword evidence="4 6" id="KW-0274">FAD</keyword>
<feature type="domain" description="Acyl-CoA oxidase/dehydrogenase middle" evidence="8">
    <location>
        <begin position="122"/>
        <end position="212"/>
    </location>
</feature>
<accession>A0A916N9M9</accession>
<dbReference type="InterPro" id="IPR009075">
    <property type="entry name" value="AcylCo_DH/oxidase_C"/>
</dbReference>
<evidence type="ECO:0000313" key="11">
    <source>
        <dbReference type="Proteomes" id="UP000742786"/>
    </source>
</evidence>
<name>A0A916N9M9_9PROT</name>
<dbReference type="InterPro" id="IPR046373">
    <property type="entry name" value="Acyl-CoA_Oxase/DH_mid-dom_sf"/>
</dbReference>
<keyword evidence="5 6" id="KW-0560">Oxidoreductase</keyword>
<dbReference type="Gene3D" id="2.40.110.10">
    <property type="entry name" value="Butyryl-CoA Dehydrogenase, subunit A, domain 2"/>
    <property type="match status" value="1"/>
</dbReference>
<dbReference type="Gene3D" id="1.10.540.10">
    <property type="entry name" value="Acyl-CoA dehydrogenase/oxidase, N-terminal domain"/>
    <property type="match status" value="1"/>
</dbReference>
<evidence type="ECO:0000259" key="9">
    <source>
        <dbReference type="Pfam" id="PF02771"/>
    </source>
</evidence>
<evidence type="ECO:0000313" key="10">
    <source>
        <dbReference type="EMBL" id="CAG4884802.1"/>
    </source>
</evidence>
<dbReference type="InterPro" id="IPR009100">
    <property type="entry name" value="AcylCoA_DH/oxidase_NM_dom_sf"/>
</dbReference>
<evidence type="ECO:0000259" key="7">
    <source>
        <dbReference type="Pfam" id="PF00441"/>
    </source>
</evidence>
<dbReference type="PANTHER" id="PTHR43884">
    <property type="entry name" value="ACYL-COA DEHYDROGENASE"/>
    <property type="match status" value="1"/>
</dbReference>
<dbReference type="Gene3D" id="1.20.140.10">
    <property type="entry name" value="Butyryl-CoA Dehydrogenase, subunit A, domain 3"/>
    <property type="match status" value="1"/>
</dbReference>
<protein>
    <submittedName>
        <fullName evidence="10">Pimeloyl-CoA dehydrogenase small subunit</fullName>
    </submittedName>
</protein>
<sequence>MNFTLNEDQKRIVDSLERFIQNNYEYPKRRQILASELGFSRNHWQFFANMGLLGLPFAEEFGGLNLDFAYTALVMEWFGRGLIVEPFLSSVMLSGGLIKHAGTKAQRATCLAPLIEGRLLLAFAHEDSGSRFGKRSQKTRAQPQGNGFVVNGGKRLVIHGQSADRFVVSAAGAAGEQDSFLFLLDADQAGMQIDSYRTVDGQPACDLRLHNVTVPRDHVLAEGKAAQAALKNVLTEATAGLCAEAYGCMQVLFDMTLDYVQQRKQFGKTIGSFQVIQHHMVDCYMDLEQARSMALLASSSIASESPDRHQNVAAAKAFIAEAGLRMGHAAIQLHGAMGMTEELAVGGYHKRLLMIQTLLGDPNYQIDRLIDLENESSLNVKQAAELCLD</sequence>
<reference evidence="10" key="1">
    <citation type="submission" date="2021-04" db="EMBL/GenBank/DDBJ databases">
        <authorList>
            <person name="Hornung B."/>
        </authorList>
    </citation>
    <scope>NUCLEOTIDE SEQUENCE</scope>
    <source>
        <strain evidence="10">G5G6</strain>
    </source>
</reference>
<dbReference type="EMBL" id="CAJQUM010000001">
    <property type="protein sequence ID" value="CAG4884802.1"/>
    <property type="molecule type" value="Genomic_DNA"/>
</dbReference>
<feature type="domain" description="Acyl-CoA dehydrogenase/oxidase N-terminal" evidence="9">
    <location>
        <begin position="6"/>
        <end position="117"/>
    </location>
</feature>
<comment type="similarity">
    <text evidence="2 6">Belongs to the acyl-CoA dehydrogenase family.</text>
</comment>
<dbReference type="SUPFAM" id="SSF47203">
    <property type="entry name" value="Acyl-CoA dehydrogenase C-terminal domain-like"/>
    <property type="match status" value="1"/>
</dbReference>
<dbReference type="RefSeq" id="WP_220636614.1">
    <property type="nucleotide sequence ID" value="NZ_CAJQUM010000001.1"/>
</dbReference>
<dbReference type="GO" id="GO:0003995">
    <property type="term" value="F:acyl-CoA dehydrogenase activity"/>
    <property type="evidence" value="ECO:0007669"/>
    <property type="project" value="TreeGrafter"/>
</dbReference>
<keyword evidence="3 6" id="KW-0285">Flavoprotein</keyword>
<evidence type="ECO:0000259" key="8">
    <source>
        <dbReference type="Pfam" id="PF02770"/>
    </source>
</evidence>
<evidence type="ECO:0000256" key="6">
    <source>
        <dbReference type="RuleBase" id="RU362125"/>
    </source>
</evidence>
<evidence type="ECO:0000256" key="3">
    <source>
        <dbReference type="ARBA" id="ARBA00022630"/>
    </source>
</evidence>
<evidence type="ECO:0000256" key="2">
    <source>
        <dbReference type="ARBA" id="ARBA00009347"/>
    </source>
</evidence>
<dbReference type="Pfam" id="PF02770">
    <property type="entry name" value="Acyl-CoA_dh_M"/>
    <property type="match status" value="1"/>
</dbReference>
<dbReference type="PANTHER" id="PTHR43884:SF20">
    <property type="entry name" value="ACYL-COA DEHYDROGENASE FADE28"/>
    <property type="match status" value="1"/>
</dbReference>
<dbReference type="AlphaFoldDB" id="A0A916N9M9"/>
<proteinExistence type="inferred from homology"/>
<dbReference type="InterPro" id="IPR006091">
    <property type="entry name" value="Acyl-CoA_Oxase/DH_mid-dom"/>
</dbReference>